<dbReference type="GO" id="GO:0003677">
    <property type="term" value="F:DNA binding"/>
    <property type="evidence" value="ECO:0007669"/>
    <property type="project" value="InterPro"/>
</dbReference>
<dbReference type="GO" id="GO:0008824">
    <property type="term" value="F:cyanate hydratase activity"/>
    <property type="evidence" value="ECO:0007669"/>
    <property type="project" value="UniProtKB-UniRule"/>
</dbReference>
<comment type="catalytic activity">
    <reaction evidence="3">
        <text>cyanate + hydrogencarbonate + 3 H(+) = NH4(+) + 2 CO2</text>
        <dbReference type="Rhea" id="RHEA:11120"/>
        <dbReference type="ChEBI" id="CHEBI:15378"/>
        <dbReference type="ChEBI" id="CHEBI:16526"/>
        <dbReference type="ChEBI" id="CHEBI:17544"/>
        <dbReference type="ChEBI" id="CHEBI:28938"/>
        <dbReference type="ChEBI" id="CHEBI:29195"/>
        <dbReference type="EC" id="4.2.1.104"/>
    </reaction>
</comment>
<feature type="active site" evidence="3">
    <location>
        <position position="114"/>
    </location>
</feature>
<dbReference type="SUPFAM" id="SSF55234">
    <property type="entry name" value="Cyanase C-terminal domain"/>
    <property type="match status" value="1"/>
</dbReference>
<accession>A0A4T3F890</accession>
<dbReference type="InterPro" id="IPR048564">
    <property type="entry name" value="CYNS_N"/>
</dbReference>
<dbReference type="Pfam" id="PF21291">
    <property type="entry name" value="CYNS_N"/>
    <property type="match status" value="1"/>
</dbReference>
<keyword evidence="6" id="KW-1185">Reference proteome</keyword>
<feature type="domain" description="Cyanate lyase C-terminal" evidence="4">
    <location>
        <begin position="75"/>
        <end position="147"/>
    </location>
</feature>
<dbReference type="Proteomes" id="UP000309389">
    <property type="component" value="Unassembled WGS sequence"/>
</dbReference>
<evidence type="ECO:0000256" key="3">
    <source>
        <dbReference type="HAMAP-Rule" id="MF_00535"/>
    </source>
</evidence>
<dbReference type="Gene3D" id="1.10.260.40">
    <property type="entry name" value="lambda repressor-like DNA-binding domains"/>
    <property type="match status" value="1"/>
</dbReference>
<reference evidence="5 6" key="1">
    <citation type="submission" date="2019-04" db="EMBL/GenBank/DDBJ databases">
        <title>Altererythrobacter aquimixticola sp. nov., isolated from sediment of junction between the ocean and a freshwater spring.</title>
        <authorList>
            <person name="Yoon J.-H."/>
        </authorList>
    </citation>
    <scope>NUCLEOTIDE SEQUENCE [LARGE SCALE GENOMIC DNA]</scope>
    <source>
        <strain evidence="5 6">SSKS-13</strain>
    </source>
</reference>
<evidence type="ECO:0000259" key="4">
    <source>
        <dbReference type="SMART" id="SM01116"/>
    </source>
</evidence>
<name>A0A4T3F890_9SPHN</name>
<dbReference type="EC" id="4.2.1.104" evidence="3"/>
<comment type="similarity">
    <text evidence="3">Belongs to the cyanase family.</text>
</comment>
<dbReference type="PANTHER" id="PTHR34186:SF2">
    <property type="entry name" value="CYANATE HYDRATASE"/>
    <property type="match status" value="1"/>
</dbReference>
<evidence type="ECO:0000313" key="5">
    <source>
        <dbReference type="EMBL" id="TIX51230.1"/>
    </source>
</evidence>
<dbReference type="Pfam" id="PF02560">
    <property type="entry name" value="Cyanate_lyase"/>
    <property type="match status" value="1"/>
</dbReference>
<dbReference type="SUPFAM" id="SSF47413">
    <property type="entry name" value="lambda repressor-like DNA-binding domains"/>
    <property type="match status" value="1"/>
</dbReference>
<feature type="active site" evidence="3">
    <location>
        <position position="91"/>
    </location>
</feature>
<dbReference type="OrthoDB" id="9785870at2"/>
<sequence>MMTKSDVTTMIRAAKREKQISWAEIAAAAGQSEVFVTSACLGMNSLLPEPAAKVAKLLDLPEEAVTVLTEFPTKQFDKLVPTDPCIYRWYEITGVFGEAFKELVQEKFGDGIMSAIDFDMEIEKVEHEKGDRVKVVMSGKFLPYKSW</sequence>
<dbReference type="PIRSF" id="PIRSF001263">
    <property type="entry name" value="Cyanate_hydratas"/>
    <property type="match status" value="1"/>
</dbReference>
<dbReference type="InterPro" id="IPR008076">
    <property type="entry name" value="Cyanase"/>
</dbReference>
<dbReference type="HAMAP" id="MF_00535">
    <property type="entry name" value="Cyanate_hydrat"/>
    <property type="match status" value="1"/>
</dbReference>
<proteinExistence type="inferred from homology"/>
<dbReference type="NCBIfam" id="TIGR00673">
    <property type="entry name" value="cynS"/>
    <property type="match status" value="1"/>
</dbReference>
<dbReference type="InterPro" id="IPR003712">
    <property type="entry name" value="Cyanate_lyase_C"/>
</dbReference>
<dbReference type="PRINTS" id="PR01693">
    <property type="entry name" value="CYANASE"/>
</dbReference>
<evidence type="ECO:0000256" key="2">
    <source>
        <dbReference type="ARBA" id="ARBA00023239"/>
    </source>
</evidence>
<dbReference type="InterPro" id="IPR036581">
    <property type="entry name" value="Cyanate_lyase_C_sf"/>
</dbReference>
<comment type="caution">
    <text evidence="5">The sequence shown here is derived from an EMBL/GenBank/DDBJ whole genome shotgun (WGS) entry which is preliminary data.</text>
</comment>
<dbReference type="Gene3D" id="3.30.1160.10">
    <property type="entry name" value="Cyanate lyase, C-terminal domain"/>
    <property type="match status" value="1"/>
</dbReference>
<keyword evidence="2 3" id="KW-0456">Lyase</keyword>
<evidence type="ECO:0000313" key="6">
    <source>
        <dbReference type="Proteomes" id="UP000309389"/>
    </source>
</evidence>
<comment type="function">
    <text evidence="1 3">Catalyzes the reaction of cyanate with bicarbonate to produce ammonia and carbon dioxide.</text>
</comment>
<dbReference type="RefSeq" id="WP_136691939.1">
    <property type="nucleotide sequence ID" value="NZ_SSHH01000001.1"/>
</dbReference>
<dbReference type="AlphaFoldDB" id="A0A4T3F890"/>
<evidence type="ECO:0000256" key="1">
    <source>
        <dbReference type="ARBA" id="ARBA00003561"/>
    </source>
</evidence>
<dbReference type="NCBIfam" id="NF002773">
    <property type="entry name" value="PRK02866.1"/>
    <property type="match status" value="1"/>
</dbReference>
<feature type="active site" evidence="3">
    <location>
        <position position="88"/>
    </location>
</feature>
<dbReference type="InterPro" id="IPR010982">
    <property type="entry name" value="Lambda_DNA-bd_dom_sf"/>
</dbReference>
<dbReference type="EMBL" id="SSHH01000001">
    <property type="protein sequence ID" value="TIX51230.1"/>
    <property type="molecule type" value="Genomic_DNA"/>
</dbReference>
<protein>
    <recommendedName>
        <fullName evidence="3">Cyanate hydratase</fullName>
        <shortName evidence="3">Cyanase</shortName>
        <ecNumber evidence="3">4.2.1.104</ecNumber>
    </recommendedName>
    <alternativeName>
        <fullName evidence="3">Cyanate hydrolase</fullName>
    </alternativeName>
    <alternativeName>
        <fullName evidence="3">Cyanate lyase</fullName>
    </alternativeName>
</protein>
<gene>
    <name evidence="3 5" type="primary">cynS</name>
    <name evidence="5" type="ORF">E5222_01800</name>
</gene>
<dbReference type="PANTHER" id="PTHR34186">
    <property type="entry name" value="CYANATE HYDRATASE"/>
    <property type="match status" value="1"/>
</dbReference>
<dbReference type="CDD" id="cd00559">
    <property type="entry name" value="Cyanase_C"/>
    <property type="match status" value="1"/>
</dbReference>
<organism evidence="5 6">
    <name type="scientific">Alteraurantiacibacter aquimixticola</name>
    <dbReference type="NCBI Taxonomy" id="2489173"/>
    <lineage>
        <taxon>Bacteria</taxon>
        <taxon>Pseudomonadati</taxon>
        <taxon>Pseudomonadota</taxon>
        <taxon>Alphaproteobacteria</taxon>
        <taxon>Sphingomonadales</taxon>
        <taxon>Erythrobacteraceae</taxon>
        <taxon>Alteraurantiacibacter</taxon>
    </lineage>
</organism>
<dbReference type="SMART" id="SM01116">
    <property type="entry name" value="Cyanate_lyase"/>
    <property type="match status" value="1"/>
</dbReference>